<dbReference type="PROSITE" id="PS51171">
    <property type="entry name" value="PREPHENATE_DEHYDR_3"/>
    <property type="match status" value="1"/>
</dbReference>
<dbReference type="GO" id="GO:0004664">
    <property type="term" value="F:prephenate dehydratase activity"/>
    <property type="evidence" value="ECO:0007669"/>
    <property type="project" value="UniProtKB-UniRule"/>
</dbReference>
<evidence type="ECO:0000256" key="8">
    <source>
        <dbReference type="ARBA" id="ARBA00047848"/>
    </source>
</evidence>
<dbReference type="CDD" id="cd13632">
    <property type="entry name" value="PBP2_Aa-PDT_like"/>
    <property type="match status" value="1"/>
</dbReference>
<proteinExistence type="predicted"/>
<dbReference type="InterPro" id="IPR045865">
    <property type="entry name" value="ACT-like_dom_sf"/>
</dbReference>
<dbReference type="Proteomes" id="UP000254467">
    <property type="component" value="Unassembled WGS sequence"/>
</dbReference>
<dbReference type="STRING" id="35756.GCA_001044155_00575"/>
<dbReference type="Pfam" id="PF01842">
    <property type="entry name" value="ACT"/>
    <property type="match status" value="1"/>
</dbReference>
<dbReference type="SUPFAM" id="SSF55021">
    <property type="entry name" value="ACT-like"/>
    <property type="match status" value="1"/>
</dbReference>
<keyword evidence="6 10" id="KW-0584">Phenylalanine biosynthesis</keyword>
<evidence type="ECO:0000256" key="1">
    <source>
        <dbReference type="ARBA" id="ARBA00004741"/>
    </source>
</evidence>
<comment type="pathway">
    <text evidence="1 10">Amino-acid biosynthesis; L-phenylalanine biosynthesis; phenylpyruvate from prephenate: step 1/1.</text>
</comment>
<keyword evidence="7 10" id="KW-0456">Lyase</keyword>
<gene>
    <name evidence="10 13" type="primary">pheA</name>
    <name evidence="13" type="ORF">NCTC11862_00811</name>
</gene>
<dbReference type="Gene3D" id="3.40.190.10">
    <property type="entry name" value="Periplasmic binding protein-like II"/>
    <property type="match status" value="2"/>
</dbReference>
<accession>A0A376CKS0</accession>
<evidence type="ECO:0000259" key="11">
    <source>
        <dbReference type="PROSITE" id="PS51171"/>
    </source>
</evidence>
<dbReference type="PANTHER" id="PTHR21022">
    <property type="entry name" value="PREPHENATE DEHYDRATASE P PROTEIN"/>
    <property type="match status" value="1"/>
</dbReference>
<dbReference type="EMBL" id="UFXQ01000001">
    <property type="protein sequence ID" value="STC69034.1"/>
    <property type="molecule type" value="Genomic_DNA"/>
</dbReference>
<dbReference type="CDD" id="cd04905">
    <property type="entry name" value="ACT_CM-PDT"/>
    <property type="match status" value="1"/>
</dbReference>
<evidence type="ECO:0000256" key="6">
    <source>
        <dbReference type="ARBA" id="ARBA00023222"/>
    </source>
</evidence>
<dbReference type="NCBIfam" id="NF008865">
    <property type="entry name" value="PRK11898.1"/>
    <property type="match status" value="1"/>
</dbReference>
<dbReference type="SUPFAM" id="SSF53850">
    <property type="entry name" value="Periplasmic binding protein-like II"/>
    <property type="match status" value="1"/>
</dbReference>
<dbReference type="GO" id="GO:0009094">
    <property type="term" value="P:L-phenylalanine biosynthetic process"/>
    <property type="evidence" value="ECO:0007669"/>
    <property type="project" value="UniProtKB-UniPathway"/>
</dbReference>
<dbReference type="InterPro" id="IPR008242">
    <property type="entry name" value="Chor_mutase/pphenate_deHydtase"/>
</dbReference>
<reference evidence="13 14" key="1">
    <citation type="submission" date="2018-06" db="EMBL/GenBank/DDBJ databases">
        <authorList>
            <consortium name="Pathogen Informatics"/>
            <person name="Doyle S."/>
        </authorList>
    </citation>
    <scope>NUCLEOTIDE SEQUENCE [LARGE SCALE GENOMIC DNA]</scope>
    <source>
        <strain evidence="13 14">NCTC11862</strain>
    </source>
</reference>
<sequence length="307" mass="32980">MTTVAFLGPAGTFTEEALWKFHDRGVFGPGDVELLPVDSPSAALHAVRDDEADWAVVAIENSVDGAVTSTTDALIEAPGVQIYHELELPISFAIMTRPGTSLADAKIFSTHPVAQRQVRDWVTKNMPHVTYTGATSNAAAAQAVAEGSADVAAAPLRAANLFGLEVHAEGIADMATAQTRFIAVGHTGKPTARTGADRTFVVFDLPNEPGTLVGALQEFAYRGVNMSRIESRPTRKEARTYNFYVDLVGHIDDAPLAEALRNLWLRANTVTFLGSWPAASQSQSSLIDDEARLAEATDWVRKAREGH</sequence>
<keyword evidence="5 10" id="KW-0057">Aromatic amino acid biosynthesis</keyword>
<dbReference type="Pfam" id="PF00800">
    <property type="entry name" value="PDT"/>
    <property type="match status" value="1"/>
</dbReference>
<keyword evidence="4 10" id="KW-0028">Amino-acid biosynthesis</keyword>
<dbReference type="FunFam" id="3.30.70.260:FF:000012">
    <property type="entry name" value="Prephenate dehydratase"/>
    <property type="match status" value="1"/>
</dbReference>
<name>A0A376CKS0_9CORY</name>
<dbReference type="PROSITE" id="PS00858">
    <property type="entry name" value="PREPHENATE_DEHYDR_2"/>
    <property type="match status" value="1"/>
</dbReference>
<dbReference type="EC" id="4.2.1.51" evidence="2 10"/>
<evidence type="ECO:0000259" key="12">
    <source>
        <dbReference type="PROSITE" id="PS51671"/>
    </source>
</evidence>
<evidence type="ECO:0000256" key="10">
    <source>
        <dbReference type="RuleBase" id="RU361254"/>
    </source>
</evidence>
<dbReference type="AlphaFoldDB" id="A0A376CKS0"/>
<dbReference type="InterPro" id="IPR001086">
    <property type="entry name" value="Preph_deHydtase"/>
</dbReference>
<evidence type="ECO:0000256" key="4">
    <source>
        <dbReference type="ARBA" id="ARBA00022605"/>
    </source>
</evidence>
<evidence type="ECO:0000313" key="14">
    <source>
        <dbReference type="Proteomes" id="UP000254467"/>
    </source>
</evidence>
<protein>
    <recommendedName>
        <fullName evidence="3 10">Prephenate dehydratase</fullName>
        <shortName evidence="10">PDT</shortName>
        <ecNumber evidence="2 10">4.2.1.51</ecNumber>
    </recommendedName>
</protein>
<dbReference type="UniPathway" id="UPA00121">
    <property type="reaction ID" value="UER00345"/>
</dbReference>
<keyword evidence="14" id="KW-1185">Reference proteome</keyword>
<dbReference type="RefSeq" id="WP_018582353.1">
    <property type="nucleotide sequence ID" value="NZ_UFXQ01000001.1"/>
</dbReference>
<dbReference type="OrthoDB" id="9802281at2"/>
<feature type="site" description="Essential for prephenate dehydratase activity" evidence="9">
    <location>
        <position position="179"/>
    </location>
</feature>
<dbReference type="Gene3D" id="3.30.70.260">
    <property type="match status" value="1"/>
</dbReference>
<evidence type="ECO:0000313" key="13">
    <source>
        <dbReference type="EMBL" id="STC69034.1"/>
    </source>
</evidence>
<dbReference type="GO" id="GO:0005737">
    <property type="term" value="C:cytoplasm"/>
    <property type="evidence" value="ECO:0007669"/>
    <property type="project" value="TreeGrafter"/>
</dbReference>
<evidence type="ECO:0000256" key="5">
    <source>
        <dbReference type="ARBA" id="ARBA00023141"/>
    </source>
</evidence>
<evidence type="ECO:0000256" key="2">
    <source>
        <dbReference type="ARBA" id="ARBA00013147"/>
    </source>
</evidence>
<feature type="domain" description="ACT" evidence="12">
    <location>
        <begin position="200"/>
        <end position="275"/>
    </location>
</feature>
<feature type="domain" description="Prephenate dehydratase" evidence="11">
    <location>
        <begin position="3"/>
        <end position="186"/>
    </location>
</feature>
<organism evidence="13 14">
    <name type="scientific">Corynebacterium pilosum</name>
    <dbReference type="NCBI Taxonomy" id="35756"/>
    <lineage>
        <taxon>Bacteria</taxon>
        <taxon>Bacillati</taxon>
        <taxon>Actinomycetota</taxon>
        <taxon>Actinomycetes</taxon>
        <taxon>Mycobacteriales</taxon>
        <taxon>Corynebacteriaceae</taxon>
        <taxon>Corynebacterium</taxon>
    </lineage>
</organism>
<evidence type="ECO:0000256" key="3">
    <source>
        <dbReference type="ARBA" id="ARBA00021872"/>
    </source>
</evidence>
<evidence type="ECO:0000256" key="7">
    <source>
        <dbReference type="ARBA" id="ARBA00023239"/>
    </source>
</evidence>
<evidence type="ECO:0000256" key="9">
    <source>
        <dbReference type="PIRSR" id="PIRSR001500-2"/>
    </source>
</evidence>
<comment type="catalytic activity">
    <reaction evidence="8 10">
        <text>prephenate + H(+) = 3-phenylpyruvate + CO2 + H2O</text>
        <dbReference type="Rhea" id="RHEA:21648"/>
        <dbReference type="ChEBI" id="CHEBI:15377"/>
        <dbReference type="ChEBI" id="CHEBI:15378"/>
        <dbReference type="ChEBI" id="CHEBI:16526"/>
        <dbReference type="ChEBI" id="CHEBI:18005"/>
        <dbReference type="ChEBI" id="CHEBI:29934"/>
        <dbReference type="EC" id="4.2.1.51"/>
    </reaction>
</comment>
<dbReference type="PIRSF" id="PIRSF001500">
    <property type="entry name" value="Chor_mut_pdt_Ppr"/>
    <property type="match status" value="1"/>
</dbReference>
<dbReference type="PROSITE" id="PS51671">
    <property type="entry name" value="ACT"/>
    <property type="match status" value="1"/>
</dbReference>
<dbReference type="PANTHER" id="PTHR21022:SF19">
    <property type="entry name" value="PREPHENATE DEHYDRATASE-RELATED"/>
    <property type="match status" value="1"/>
</dbReference>
<dbReference type="InterPro" id="IPR018528">
    <property type="entry name" value="Preph_deHydtase_CS"/>
</dbReference>
<dbReference type="InterPro" id="IPR002912">
    <property type="entry name" value="ACT_dom"/>
</dbReference>